<feature type="transmembrane region" description="Helical" evidence="6">
    <location>
        <begin position="143"/>
        <end position="168"/>
    </location>
</feature>
<feature type="transmembrane region" description="Helical" evidence="6">
    <location>
        <begin position="27"/>
        <end position="49"/>
    </location>
</feature>
<dbReference type="Proteomes" id="UP000245942">
    <property type="component" value="Unassembled WGS sequence"/>
</dbReference>
<evidence type="ECO:0000256" key="4">
    <source>
        <dbReference type="ARBA" id="ARBA00023136"/>
    </source>
</evidence>
<comment type="subcellular location">
    <subcellularLocation>
        <location evidence="1">Membrane</location>
        <topology evidence="1">Multi-pass membrane protein</topology>
    </subcellularLocation>
</comment>
<dbReference type="STRING" id="1684307.A0A316U6Q3"/>
<evidence type="ECO:0000256" key="6">
    <source>
        <dbReference type="SAM" id="Phobius"/>
    </source>
</evidence>
<dbReference type="GO" id="GO:0005886">
    <property type="term" value="C:plasma membrane"/>
    <property type="evidence" value="ECO:0007669"/>
    <property type="project" value="TreeGrafter"/>
</dbReference>
<feature type="transmembrane region" description="Helical" evidence="6">
    <location>
        <begin position="61"/>
        <end position="83"/>
    </location>
</feature>
<feature type="region of interest" description="Disordered" evidence="5">
    <location>
        <begin position="225"/>
        <end position="274"/>
    </location>
</feature>
<feature type="domain" description="G-protein coupled receptors family 1 profile" evidence="7">
    <location>
        <begin position="39"/>
        <end position="211"/>
    </location>
</feature>
<dbReference type="CDD" id="cd00637">
    <property type="entry name" value="7tm_classA_rhodopsin-like"/>
    <property type="match status" value="1"/>
</dbReference>
<feature type="compositionally biased region" description="Low complexity" evidence="5">
    <location>
        <begin position="399"/>
        <end position="415"/>
    </location>
</feature>
<feature type="transmembrane region" description="Helical" evidence="6">
    <location>
        <begin position="188"/>
        <end position="209"/>
    </location>
</feature>
<reference evidence="8 9" key="1">
    <citation type="journal article" date="2018" name="Mol. Biol. Evol.">
        <title>Broad Genomic Sampling Reveals a Smut Pathogenic Ancestry of the Fungal Clade Ustilaginomycotina.</title>
        <authorList>
            <person name="Kijpornyongpan T."/>
            <person name="Mondo S.J."/>
            <person name="Barry K."/>
            <person name="Sandor L."/>
            <person name="Lee J."/>
            <person name="Lipzen A."/>
            <person name="Pangilinan J."/>
            <person name="LaButti K."/>
            <person name="Hainaut M."/>
            <person name="Henrissat B."/>
            <person name="Grigoriev I.V."/>
            <person name="Spatafora J.W."/>
            <person name="Aime M.C."/>
        </authorList>
    </citation>
    <scope>NUCLEOTIDE SEQUENCE [LARGE SCALE GENOMIC DNA]</scope>
    <source>
        <strain evidence="8 9">MCA 4718</strain>
    </source>
</reference>
<dbReference type="AlphaFoldDB" id="A0A316U6Q3"/>
<evidence type="ECO:0000256" key="3">
    <source>
        <dbReference type="ARBA" id="ARBA00022989"/>
    </source>
</evidence>
<dbReference type="Gene3D" id="1.20.1070.10">
    <property type="entry name" value="Rhodopsin 7-helix transmembrane proteins"/>
    <property type="match status" value="1"/>
</dbReference>
<evidence type="ECO:0000256" key="2">
    <source>
        <dbReference type="ARBA" id="ARBA00022692"/>
    </source>
</evidence>
<dbReference type="GeneID" id="37014424"/>
<feature type="compositionally biased region" description="Low complexity" evidence="5">
    <location>
        <begin position="346"/>
        <end position="355"/>
    </location>
</feature>
<feature type="compositionally biased region" description="Polar residues" evidence="5">
    <location>
        <begin position="379"/>
        <end position="388"/>
    </location>
</feature>
<dbReference type="InterPro" id="IPR000276">
    <property type="entry name" value="GPCR_Rhodpsn"/>
</dbReference>
<feature type="compositionally biased region" description="Acidic residues" evidence="5">
    <location>
        <begin position="420"/>
        <end position="439"/>
    </location>
</feature>
<feature type="region of interest" description="Disordered" evidence="5">
    <location>
        <begin position="301"/>
        <end position="468"/>
    </location>
</feature>
<evidence type="ECO:0000256" key="1">
    <source>
        <dbReference type="ARBA" id="ARBA00004141"/>
    </source>
</evidence>
<dbReference type="EMBL" id="KZ819328">
    <property type="protein sequence ID" value="PWN20504.1"/>
    <property type="molecule type" value="Genomic_DNA"/>
</dbReference>
<feature type="transmembrane region" description="Helical" evidence="6">
    <location>
        <begin position="112"/>
        <end position="131"/>
    </location>
</feature>
<name>A0A316U6Q3_9BASI</name>
<evidence type="ECO:0000259" key="7">
    <source>
        <dbReference type="PROSITE" id="PS50262"/>
    </source>
</evidence>
<dbReference type="PANTHER" id="PTHR23112:SF0">
    <property type="entry name" value="TRANSMEMBRANE PROTEIN 116"/>
    <property type="match status" value="1"/>
</dbReference>
<dbReference type="OrthoDB" id="100006at2759"/>
<keyword evidence="8" id="KW-0675">Receptor</keyword>
<feature type="compositionally biased region" description="Polar residues" evidence="5">
    <location>
        <begin position="334"/>
        <end position="345"/>
    </location>
</feature>
<gene>
    <name evidence="8" type="ORF">BCV69DRAFT_283390</name>
</gene>
<protein>
    <submittedName>
        <fullName evidence="8">Family A G protein-coupled receptor-like protein</fullName>
    </submittedName>
</protein>
<dbReference type="Pfam" id="PF00001">
    <property type="entry name" value="7tm_1"/>
    <property type="match status" value="1"/>
</dbReference>
<keyword evidence="9" id="KW-1185">Reference proteome</keyword>
<keyword evidence="3 6" id="KW-1133">Transmembrane helix</keyword>
<sequence length="708" mass="76400">MSSSSSAPAASTTTDADTAPIGRTGDIVDLVICVCSGVGALIIIVPYLLSKHNRKLRHSLILGLATADLISNSTVIASTAYLVSGGDFTTGAAVRACTFLGYALSAGLYAQHMWNLAILAVTYMILVHPLAYTTLLLERKVMWLWPIIWTIALALNAAPWVISGFGYSNGYCYIGRRGSPIFAGLWQVLPRSAVVLIILVLYTRLFFFLRRTNFWKKYGRRTRTESSTDSAMNTRDPEKAQRSQSHTLEQRQRKSQLSLTRNSRPAAQFMSGDHEGADRFGQMELQDYGFLSSAAATPNMAARELPPSPTRPVAAAPLTAPGATVPSFDAKRSSYLSDTDYSTGEKSSSLPADSPSADKDGRSSPSLLSSMPVYLPSGTAASTGQASGDSFLEGDKLHSGLSSGESSSAGRKGASNGDAGDSDDDEEDEEDDDDDDDEIPDYHSWAGLKPAQPQRRAKDFNMASAPAERAEGPLAPMWVSANTTSVIEALRSGPPARGKAAAMLGSQDEGDGGYGDGRHGAKRPYNADLDDNFAWGQNVTAAGAGSRRGSLLAAGGAAKGGRNDHTTSARSSDVNAVETSGSTLNRQASALLLLYPAAYVILFSVSVIRICRDMAHPEYSLKPTDPLRVASRWLVFAQGILDCIIFKVIEAQFRRRMKRKRARASGEQDNRPHFQSQPASVWFRNTCERIWKRHIKPRPEESRRPSVG</sequence>
<dbReference type="GO" id="GO:0004930">
    <property type="term" value="F:G protein-coupled receptor activity"/>
    <property type="evidence" value="ECO:0007669"/>
    <property type="project" value="InterPro"/>
</dbReference>
<dbReference type="PROSITE" id="PS50262">
    <property type="entry name" value="G_PROTEIN_RECEP_F1_2"/>
    <property type="match status" value="1"/>
</dbReference>
<dbReference type="InterPro" id="IPR017452">
    <property type="entry name" value="GPCR_Rhodpsn_7TM"/>
</dbReference>
<dbReference type="RefSeq" id="XP_025347664.1">
    <property type="nucleotide sequence ID" value="XM_025492690.1"/>
</dbReference>
<dbReference type="PANTHER" id="PTHR23112">
    <property type="entry name" value="G PROTEIN-COUPLED RECEPTOR 157-RELATED"/>
    <property type="match status" value="1"/>
</dbReference>
<keyword evidence="4 6" id="KW-0472">Membrane</keyword>
<organism evidence="8 9">
    <name type="scientific">Pseudomicrostroma glucosiphilum</name>
    <dbReference type="NCBI Taxonomy" id="1684307"/>
    <lineage>
        <taxon>Eukaryota</taxon>
        <taxon>Fungi</taxon>
        <taxon>Dikarya</taxon>
        <taxon>Basidiomycota</taxon>
        <taxon>Ustilaginomycotina</taxon>
        <taxon>Exobasidiomycetes</taxon>
        <taxon>Microstromatales</taxon>
        <taxon>Microstromatales incertae sedis</taxon>
        <taxon>Pseudomicrostroma</taxon>
    </lineage>
</organism>
<proteinExistence type="predicted"/>
<evidence type="ECO:0000313" key="9">
    <source>
        <dbReference type="Proteomes" id="UP000245942"/>
    </source>
</evidence>
<feature type="compositionally biased region" description="Polar residues" evidence="5">
    <location>
        <begin position="255"/>
        <end position="265"/>
    </location>
</feature>
<feature type="transmembrane region" description="Helical" evidence="6">
    <location>
        <begin position="590"/>
        <end position="610"/>
    </location>
</feature>
<dbReference type="SUPFAM" id="SSF81321">
    <property type="entry name" value="Family A G protein-coupled receptor-like"/>
    <property type="match status" value="1"/>
</dbReference>
<accession>A0A316U6Q3</accession>
<evidence type="ECO:0000313" key="8">
    <source>
        <dbReference type="EMBL" id="PWN20504.1"/>
    </source>
</evidence>
<keyword evidence="2 6" id="KW-0812">Transmembrane</keyword>
<feature type="region of interest" description="Disordered" evidence="5">
    <location>
        <begin position="554"/>
        <end position="574"/>
    </location>
</feature>
<evidence type="ECO:0000256" key="5">
    <source>
        <dbReference type="SAM" id="MobiDB-lite"/>
    </source>
</evidence>
<dbReference type="GO" id="GO:0007189">
    <property type="term" value="P:adenylate cyclase-activating G protein-coupled receptor signaling pathway"/>
    <property type="evidence" value="ECO:0007669"/>
    <property type="project" value="TreeGrafter"/>
</dbReference>
<feature type="transmembrane region" description="Helical" evidence="6">
    <location>
        <begin position="630"/>
        <end position="649"/>
    </location>
</feature>